<gene>
    <name evidence="1" type="ORF">MACJ_003563</name>
</gene>
<name>A0A976SL40_THEOR</name>
<dbReference type="AlphaFoldDB" id="A0A976SL40"/>
<proteinExistence type="predicted"/>
<evidence type="ECO:0000313" key="1">
    <source>
        <dbReference type="EMBL" id="UVC54600.1"/>
    </source>
</evidence>
<accession>A0A976SL40</accession>
<organism evidence="1 2">
    <name type="scientific">Theileria orientalis</name>
    <dbReference type="NCBI Taxonomy" id="68886"/>
    <lineage>
        <taxon>Eukaryota</taxon>
        <taxon>Sar</taxon>
        <taxon>Alveolata</taxon>
        <taxon>Apicomplexa</taxon>
        <taxon>Aconoidasida</taxon>
        <taxon>Piroplasmida</taxon>
        <taxon>Theileriidae</taxon>
        <taxon>Theileria</taxon>
    </lineage>
</organism>
<dbReference type="EMBL" id="CP056068">
    <property type="protein sequence ID" value="UVC54600.1"/>
    <property type="molecule type" value="Genomic_DNA"/>
</dbReference>
<dbReference type="Proteomes" id="UP000244803">
    <property type="component" value="Chromosome 2"/>
</dbReference>
<sequence>MIKNCLLTSYGLDTLHIDVGIDFVAVCKSESTLPSRNRHFPSANHYTHFSMKTYLVNDMQKRCACVNRHDV</sequence>
<reference evidence="1" key="1">
    <citation type="submission" date="2022-07" db="EMBL/GenBank/DDBJ databases">
        <title>Evaluation of T. orientalis genome assembly methods using nanopore sequencing and analysis of variation between genomes.</title>
        <authorList>
            <person name="Yam J."/>
            <person name="Micallef M.L."/>
            <person name="Liu M."/>
            <person name="Djordjevic S.P."/>
            <person name="Bogema D.R."/>
            <person name="Jenkins C."/>
        </authorList>
    </citation>
    <scope>NUCLEOTIDE SEQUENCE</scope>
    <source>
        <strain evidence="1">Fish Creek</strain>
    </source>
</reference>
<evidence type="ECO:0000313" key="2">
    <source>
        <dbReference type="Proteomes" id="UP000244803"/>
    </source>
</evidence>
<protein>
    <submittedName>
        <fullName evidence="1">Uncharacterized protein</fullName>
    </submittedName>
</protein>